<dbReference type="PANTHER" id="PTHR39450:SF1">
    <property type="entry name" value="DUF1667 DOMAIN-CONTAINING PROTEIN"/>
    <property type="match status" value="1"/>
</dbReference>
<protein>
    <recommendedName>
        <fullName evidence="3">Zinc finger protein</fullName>
    </recommendedName>
</protein>
<organism evidence="1 2">
    <name type="scientific">Ruminiclostridium cellobioparum subsp. termitidis CT1112</name>
    <dbReference type="NCBI Taxonomy" id="1195236"/>
    <lineage>
        <taxon>Bacteria</taxon>
        <taxon>Bacillati</taxon>
        <taxon>Bacillota</taxon>
        <taxon>Clostridia</taxon>
        <taxon>Eubacteriales</taxon>
        <taxon>Oscillospiraceae</taxon>
        <taxon>Ruminiclostridium</taxon>
    </lineage>
</organism>
<dbReference type="InterPro" id="IPR012460">
    <property type="entry name" value="DUF1667"/>
</dbReference>
<dbReference type="AlphaFoldDB" id="S0FUF4"/>
<dbReference type="InterPro" id="IPR036593">
    <property type="entry name" value="CPE0013-like_sf"/>
</dbReference>
<comment type="caution">
    <text evidence="1">The sequence shown here is derived from an EMBL/GenBank/DDBJ whole genome shotgun (WGS) entry which is preliminary data.</text>
</comment>
<evidence type="ECO:0008006" key="3">
    <source>
        <dbReference type="Google" id="ProtNLM"/>
    </source>
</evidence>
<reference evidence="1 2" key="1">
    <citation type="journal article" date="2013" name="Genome Announc.">
        <title>Draft Genome Sequence of the Cellulolytic, Mesophilic, Anaerobic Bacterium Clostridium termitidis Strain CT1112 (DSM 5398).</title>
        <authorList>
            <person name="Lal S."/>
            <person name="Ramachandran U."/>
            <person name="Zhang X."/>
            <person name="Munir R."/>
            <person name="Sparling R."/>
            <person name="Levin D.B."/>
        </authorList>
    </citation>
    <scope>NUCLEOTIDE SEQUENCE [LARGE SCALE GENOMIC DNA]</scope>
    <source>
        <strain evidence="1 2">CT1112</strain>
    </source>
</reference>
<dbReference type="EMBL" id="AORV01000030">
    <property type="protein sequence ID" value="EMS72158.1"/>
    <property type="molecule type" value="Genomic_DNA"/>
</dbReference>
<dbReference type="Proteomes" id="UP000014155">
    <property type="component" value="Unassembled WGS sequence"/>
</dbReference>
<dbReference type="PATRIC" id="fig|1195236.3.peg.2200"/>
<name>S0FUF4_RUMCE</name>
<dbReference type="Gene3D" id="3.10.530.10">
    <property type="entry name" value="CPE0013-like"/>
    <property type="match status" value="1"/>
</dbReference>
<proteinExistence type="predicted"/>
<dbReference type="RefSeq" id="WP_004625412.1">
    <property type="nucleotide sequence ID" value="NZ_AORV01000030.1"/>
</dbReference>
<keyword evidence="2" id="KW-1185">Reference proteome</keyword>
<dbReference type="PANTHER" id="PTHR39450">
    <property type="entry name" value="MOLYBDOPTERIN OXIDOREDUCTASE, 4FE-4S CLUSTER-BINDING SUBUNIT"/>
    <property type="match status" value="1"/>
</dbReference>
<dbReference type="STRING" id="1195236.CTER_1879"/>
<gene>
    <name evidence="1" type="ORF">CTER_1879</name>
</gene>
<dbReference type="SUPFAM" id="SSF160148">
    <property type="entry name" value="CPE0013-like"/>
    <property type="match status" value="1"/>
</dbReference>
<evidence type="ECO:0000313" key="2">
    <source>
        <dbReference type="Proteomes" id="UP000014155"/>
    </source>
</evidence>
<dbReference type="Pfam" id="PF07892">
    <property type="entry name" value="DUF1667"/>
    <property type="match status" value="1"/>
</dbReference>
<accession>S0FUF4</accession>
<sequence length="124" mass="13822">MKTNREMVCIVCPNGCRLNVFVDEQNRVTRVENALCRNGKTYAEDEVQCPKRSLTSTVKVKDGTHPLVSVRSSKPIPKEKLQEAVDTLRLLELTAPVDFHQVIVSDIMGTGADIVTTRQIAKAR</sequence>
<dbReference type="eggNOG" id="COG3862">
    <property type="taxonomic scope" value="Bacteria"/>
</dbReference>
<evidence type="ECO:0000313" key="1">
    <source>
        <dbReference type="EMBL" id="EMS72158.1"/>
    </source>
</evidence>